<gene>
    <name evidence="3" type="primary">LECCVA2</name>
    <name evidence="3" type="ORF">KSP39_PZI017305</name>
</gene>
<feature type="chain" id="PRO_5042914783" evidence="1">
    <location>
        <begin position="27"/>
        <end position="261"/>
    </location>
</feature>
<evidence type="ECO:0000256" key="1">
    <source>
        <dbReference type="SAM" id="SignalP"/>
    </source>
</evidence>
<keyword evidence="4" id="KW-1185">Reference proteome</keyword>
<dbReference type="CDD" id="cd00028">
    <property type="entry name" value="B_lectin"/>
    <property type="match status" value="1"/>
</dbReference>
<feature type="domain" description="Bulb-type lectin" evidence="2">
    <location>
        <begin position="23"/>
        <end position="136"/>
    </location>
</feature>
<reference evidence="3 4" key="1">
    <citation type="journal article" date="2022" name="Nat. Plants">
        <title>Genomes of leafy and leafless Platanthera orchids illuminate the evolution of mycoheterotrophy.</title>
        <authorList>
            <person name="Li M.H."/>
            <person name="Liu K.W."/>
            <person name="Li Z."/>
            <person name="Lu H.C."/>
            <person name="Ye Q.L."/>
            <person name="Zhang D."/>
            <person name="Wang J.Y."/>
            <person name="Li Y.F."/>
            <person name="Zhong Z.M."/>
            <person name="Liu X."/>
            <person name="Yu X."/>
            <person name="Liu D.K."/>
            <person name="Tu X.D."/>
            <person name="Liu B."/>
            <person name="Hao Y."/>
            <person name="Liao X.Y."/>
            <person name="Jiang Y.T."/>
            <person name="Sun W.H."/>
            <person name="Chen J."/>
            <person name="Chen Y.Q."/>
            <person name="Ai Y."/>
            <person name="Zhai J.W."/>
            <person name="Wu S.S."/>
            <person name="Zhou Z."/>
            <person name="Hsiao Y.Y."/>
            <person name="Wu W.L."/>
            <person name="Chen Y.Y."/>
            <person name="Lin Y.F."/>
            <person name="Hsu J.L."/>
            <person name="Li C.Y."/>
            <person name="Wang Z.W."/>
            <person name="Zhao X."/>
            <person name="Zhong W.Y."/>
            <person name="Ma X.K."/>
            <person name="Ma L."/>
            <person name="Huang J."/>
            <person name="Chen G.Z."/>
            <person name="Huang M.Z."/>
            <person name="Huang L."/>
            <person name="Peng D.H."/>
            <person name="Luo Y.B."/>
            <person name="Zou S.Q."/>
            <person name="Chen S.P."/>
            <person name="Lan S."/>
            <person name="Tsai W.C."/>
            <person name="Van de Peer Y."/>
            <person name="Liu Z.J."/>
        </authorList>
    </citation>
    <scope>NUCLEOTIDE SEQUENCE [LARGE SCALE GENOMIC DNA]</scope>
    <source>
        <strain evidence="3">Lor287</strain>
    </source>
</reference>
<keyword evidence="1" id="KW-0732">Signal</keyword>
<dbReference type="SMART" id="SM00108">
    <property type="entry name" value="B_lectin"/>
    <property type="match status" value="2"/>
</dbReference>
<comment type="caution">
    <text evidence="3">The sequence shown here is derived from an EMBL/GenBank/DDBJ whole genome shotgun (WGS) entry which is preliminary data.</text>
</comment>
<dbReference type="EMBL" id="JBBWWQ010000015">
    <property type="protein sequence ID" value="KAK8928776.1"/>
    <property type="molecule type" value="Genomic_DNA"/>
</dbReference>
<dbReference type="InterPro" id="IPR001480">
    <property type="entry name" value="Bulb-type_lectin_dom"/>
</dbReference>
<proteinExistence type="predicted"/>
<dbReference type="InterPro" id="IPR036426">
    <property type="entry name" value="Bulb-type_lectin_dom_sf"/>
</dbReference>
<dbReference type="AlphaFoldDB" id="A0AAP0B706"/>
<dbReference type="Proteomes" id="UP001418222">
    <property type="component" value="Unassembled WGS sequence"/>
</dbReference>
<dbReference type="GO" id="GO:0051707">
    <property type="term" value="P:response to other organism"/>
    <property type="evidence" value="ECO:0007669"/>
    <property type="project" value="UniProtKB-ARBA"/>
</dbReference>
<dbReference type="PROSITE" id="PS50927">
    <property type="entry name" value="BULB_LECTIN"/>
    <property type="match status" value="2"/>
</dbReference>
<evidence type="ECO:0000313" key="3">
    <source>
        <dbReference type="EMBL" id="KAK8928776.1"/>
    </source>
</evidence>
<dbReference type="Gene3D" id="2.90.10.10">
    <property type="entry name" value="Bulb-type lectin domain"/>
    <property type="match status" value="2"/>
</dbReference>
<evidence type="ECO:0000259" key="2">
    <source>
        <dbReference type="PROSITE" id="PS50927"/>
    </source>
</evidence>
<sequence length="261" mass="27717">MEVPRALIAISLVSLLLLLLPCPSAANEGNILATGDVLPVDGQLSYAGSVFVIQDDCNLVLYNNANGFQSNTHGFGTNCTLTVSDHGELVIKTGTGGKVWSSPGGSKKGNYAAVLAPDGQVSVFGPSIWSIPARSSKSGGSAVDGELNTIPPVSNLLFSSQVVYDNSALRSRDYKLEITEYCNLEFSKASEGVIWESKTKGKGRHCFLRLDHRGQLAVVDDGYRVLWSSRPPAAEEGNYVLVVEIHGQAVVYGPAVWSTGS</sequence>
<evidence type="ECO:0000313" key="4">
    <source>
        <dbReference type="Proteomes" id="UP001418222"/>
    </source>
</evidence>
<name>A0AAP0B706_9ASPA</name>
<protein>
    <submittedName>
        <fullName evidence="3">Mannose-specific lectin 2</fullName>
    </submittedName>
</protein>
<feature type="signal peptide" evidence="1">
    <location>
        <begin position="1"/>
        <end position="26"/>
    </location>
</feature>
<dbReference type="SUPFAM" id="SSF51110">
    <property type="entry name" value="alpha-D-mannose-specific plant lectins"/>
    <property type="match status" value="2"/>
</dbReference>
<accession>A0AAP0B706</accession>
<feature type="domain" description="Bulb-type lectin" evidence="2">
    <location>
        <begin position="154"/>
        <end position="261"/>
    </location>
</feature>
<organism evidence="3 4">
    <name type="scientific">Platanthera zijinensis</name>
    <dbReference type="NCBI Taxonomy" id="2320716"/>
    <lineage>
        <taxon>Eukaryota</taxon>
        <taxon>Viridiplantae</taxon>
        <taxon>Streptophyta</taxon>
        <taxon>Embryophyta</taxon>
        <taxon>Tracheophyta</taxon>
        <taxon>Spermatophyta</taxon>
        <taxon>Magnoliopsida</taxon>
        <taxon>Liliopsida</taxon>
        <taxon>Asparagales</taxon>
        <taxon>Orchidaceae</taxon>
        <taxon>Orchidoideae</taxon>
        <taxon>Orchideae</taxon>
        <taxon>Orchidinae</taxon>
        <taxon>Platanthera</taxon>
    </lineage>
</organism>